<evidence type="ECO:0000256" key="2">
    <source>
        <dbReference type="ARBA" id="ARBA00022741"/>
    </source>
</evidence>
<dbReference type="InterPro" id="IPR000719">
    <property type="entry name" value="Prot_kinase_dom"/>
</dbReference>
<feature type="region of interest" description="Disordered" evidence="6">
    <location>
        <begin position="1093"/>
        <end position="1114"/>
    </location>
</feature>
<dbReference type="Proteomes" id="UP000054937">
    <property type="component" value="Unassembled WGS sequence"/>
</dbReference>
<dbReference type="GO" id="GO:0005524">
    <property type="term" value="F:ATP binding"/>
    <property type="evidence" value="ECO:0007669"/>
    <property type="project" value="UniProtKB-KW"/>
</dbReference>
<evidence type="ECO:0000256" key="4">
    <source>
        <dbReference type="ARBA" id="ARBA00022840"/>
    </source>
</evidence>
<reference evidence="8 9" key="1">
    <citation type="journal article" date="2015" name="Sci. Rep.">
        <title>Genome of the facultative scuticociliatosis pathogen Pseudocohnilembus persalinus provides insight into its virulence through horizontal gene transfer.</title>
        <authorList>
            <person name="Xiong J."/>
            <person name="Wang G."/>
            <person name="Cheng J."/>
            <person name="Tian M."/>
            <person name="Pan X."/>
            <person name="Warren A."/>
            <person name="Jiang C."/>
            <person name="Yuan D."/>
            <person name="Miao W."/>
        </authorList>
    </citation>
    <scope>NUCLEOTIDE SEQUENCE [LARGE SCALE GENOMIC DNA]</scope>
    <source>
        <strain evidence="8">36N120E</strain>
    </source>
</reference>
<protein>
    <submittedName>
        <fullName evidence="8">Protein kinase-like domain</fullName>
    </submittedName>
</protein>
<keyword evidence="4" id="KW-0067">ATP-binding</keyword>
<evidence type="ECO:0000256" key="1">
    <source>
        <dbReference type="ARBA" id="ARBA00022679"/>
    </source>
</evidence>
<evidence type="ECO:0000313" key="9">
    <source>
        <dbReference type="Proteomes" id="UP000054937"/>
    </source>
</evidence>
<evidence type="ECO:0000256" key="6">
    <source>
        <dbReference type="SAM" id="MobiDB-lite"/>
    </source>
</evidence>
<keyword evidence="1" id="KW-0808">Transferase</keyword>
<dbReference type="GO" id="GO:0017148">
    <property type="term" value="P:negative regulation of translation"/>
    <property type="evidence" value="ECO:0007669"/>
    <property type="project" value="UniProtKB-KW"/>
</dbReference>
<keyword evidence="3 8" id="KW-0418">Kinase</keyword>
<dbReference type="OrthoDB" id="5337378at2759"/>
<evidence type="ECO:0000256" key="5">
    <source>
        <dbReference type="ARBA" id="ARBA00023193"/>
    </source>
</evidence>
<dbReference type="InterPro" id="IPR050339">
    <property type="entry name" value="CC_SR_Kinase"/>
</dbReference>
<comment type="caution">
    <text evidence="8">The sequence shown here is derived from an EMBL/GenBank/DDBJ whole genome shotgun (WGS) entry which is preliminary data.</text>
</comment>
<feature type="compositionally biased region" description="Low complexity" evidence="6">
    <location>
        <begin position="746"/>
        <end position="777"/>
    </location>
</feature>
<dbReference type="PANTHER" id="PTHR11042">
    <property type="entry name" value="EUKARYOTIC TRANSLATION INITIATION FACTOR 2-ALPHA KINASE EIF2-ALPHA KINASE -RELATED"/>
    <property type="match status" value="1"/>
</dbReference>
<keyword evidence="5" id="KW-0652">Protein synthesis inhibitor</keyword>
<keyword evidence="9" id="KW-1185">Reference proteome</keyword>
<dbReference type="EMBL" id="LDAU01000042">
    <property type="protein sequence ID" value="KRX09907.1"/>
    <property type="molecule type" value="Genomic_DNA"/>
</dbReference>
<dbReference type="PROSITE" id="PS50011">
    <property type="entry name" value="PROTEIN_KINASE_DOM"/>
    <property type="match status" value="1"/>
</dbReference>
<dbReference type="AlphaFoldDB" id="A0A0V0R608"/>
<sequence length="1114" mass="129962">MSKTNSIFVQKNKIFYPIKQEDFLTQALQKRIQQYKNNDEIQVQKDDKASNIKQKKRINYELKESKFDIQDTPIQKLLIKQEIKDTYLPDVLELKKKKWNNSTTLPQNPLLEEPHAKKLMNIKLGLADSKSVQPSKKKLYIGTESRNDYTGWNNSTLFEKNRANYFAITPLKNLQKIAQSTKNLRQQKNETLLPINYQNPFQIQNTFEKQSRLSKIADRQILSEIKQQYIFQNPDASQEKVQAAAFRLNYEQKLKSKQNENLDENQQCTFSPNISLTTNNKRNYQIKTYHSGNFEKIQQISVNSEQKKLKQKWAYSCCLSPEKNSTGCVSDFQIDLQEFDHKNDRKDNQYIKQSLNNSYNEGIQQNDQNNLKKNLFNSKSSKKYSQHLKSPDKNQNLNQNSNQENEYQNFQTTLSLMEIEELPNSQNCSAKNLCMGISDLPLQLIRGKSINIQFGTNDTYDSYDDLDSLQLCRRNSDIQRHHNVTNNLLNSQQSQQINHNNCNSNGIYQNAKRKTNLFQIDENNFQIPNKKSSQKLMPSTHSFCEENLSEESDDEYNYPTKNSFFGNLVNQYNKEGSPNNFQNSKTEKINKITQPDPNDKDLIMEEENNKQITITNNKDNQQTGQNIFSAKKIVNNKTSISPKNTQEEKLASFFQNSHIQIQPHNITDIDITGPSPKLDRRRLFSKTGIENILEIQKSVSQENLIFLKNEDSVKQISQPPIIQNNQTKNLNKEFKNLLNDTENNHQKSNNNNNNNNVNQQKQNNMNNSNQNQKMQQNKHNMIIQQKDSRFLRDYEILKIIKGPITNVFICRNKLNQQLYTIKELKLSKIKEAELYMEEIKYLSGWTTNLQNSHFVIFYSSWIEDNKLYLVMEYCTKSLRAYHQKFERPNEFTIRKILIDICSGLNVIHSKNCVHLALKPENILQSTNNKFKIADLGFAKLQVAQNDSLGLWEGDYAYVAPELAIENDENNQDEFSNLDKADIFALGAILLELMTGTDLPKSGKDWEALRNGKFKNLKSIKAYYSSTLQHLVLKMLKRDPKDRPSAKKILADLMCEEKVINQEKVKLYRNDNIKKMQILKDLKKQIEQLKKPYQPNQKENGTNTLHQQNQLNISF</sequence>
<evidence type="ECO:0000259" key="7">
    <source>
        <dbReference type="PROSITE" id="PS50011"/>
    </source>
</evidence>
<dbReference type="InParanoid" id="A0A0V0R608"/>
<feature type="region of interest" description="Disordered" evidence="6">
    <location>
        <begin position="741"/>
        <end position="777"/>
    </location>
</feature>
<dbReference type="InterPro" id="IPR011009">
    <property type="entry name" value="Kinase-like_dom_sf"/>
</dbReference>
<dbReference type="Pfam" id="PF00069">
    <property type="entry name" value="Pkinase"/>
    <property type="match status" value="1"/>
</dbReference>
<proteinExistence type="predicted"/>
<evidence type="ECO:0000313" key="8">
    <source>
        <dbReference type="EMBL" id="KRX09907.1"/>
    </source>
</evidence>
<dbReference type="PANTHER" id="PTHR11042:SF190">
    <property type="entry name" value="MITOSIS INHIBITOR PROTEIN KINASE MIK1"/>
    <property type="match status" value="1"/>
</dbReference>
<dbReference type="GO" id="GO:0005634">
    <property type="term" value="C:nucleus"/>
    <property type="evidence" value="ECO:0007669"/>
    <property type="project" value="TreeGrafter"/>
</dbReference>
<keyword evidence="2" id="KW-0547">Nucleotide-binding</keyword>
<evidence type="ECO:0000256" key="3">
    <source>
        <dbReference type="ARBA" id="ARBA00022777"/>
    </source>
</evidence>
<dbReference type="Gene3D" id="1.10.510.10">
    <property type="entry name" value="Transferase(Phosphotransferase) domain 1"/>
    <property type="match status" value="1"/>
</dbReference>
<dbReference type="SUPFAM" id="SSF56112">
    <property type="entry name" value="Protein kinase-like (PK-like)"/>
    <property type="match status" value="1"/>
</dbReference>
<feature type="region of interest" description="Disordered" evidence="6">
    <location>
        <begin position="381"/>
        <end position="401"/>
    </location>
</feature>
<dbReference type="GO" id="GO:0004672">
    <property type="term" value="F:protein kinase activity"/>
    <property type="evidence" value="ECO:0007669"/>
    <property type="project" value="InterPro"/>
</dbReference>
<accession>A0A0V0R608</accession>
<name>A0A0V0R608_PSEPJ</name>
<dbReference type="GO" id="GO:0005737">
    <property type="term" value="C:cytoplasm"/>
    <property type="evidence" value="ECO:0007669"/>
    <property type="project" value="TreeGrafter"/>
</dbReference>
<organism evidence="8 9">
    <name type="scientific">Pseudocohnilembus persalinus</name>
    <name type="common">Ciliate</name>
    <dbReference type="NCBI Taxonomy" id="266149"/>
    <lineage>
        <taxon>Eukaryota</taxon>
        <taxon>Sar</taxon>
        <taxon>Alveolata</taxon>
        <taxon>Ciliophora</taxon>
        <taxon>Intramacronucleata</taxon>
        <taxon>Oligohymenophorea</taxon>
        <taxon>Scuticociliatia</taxon>
        <taxon>Philasterida</taxon>
        <taxon>Pseudocohnilembidae</taxon>
        <taxon>Pseudocohnilembus</taxon>
    </lineage>
</organism>
<gene>
    <name evidence="8" type="ORF">PPERSA_05299</name>
</gene>
<feature type="domain" description="Protein kinase" evidence="7">
    <location>
        <begin position="793"/>
        <end position="1059"/>
    </location>
</feature>
<dbReference type="Gene3D" id="3.30.200.20">
    <property type="entry name" value="Phosphorylase Kinase, domain 1"/>
    <property type="match status" value="1"/>
</dbReference>